<protein>
    <submittedName>
        <fullName evidence="1">Uncharacterized protein</fullName>
    </submittedName>
</protein>
<gene>
    <name evidence="1" type="ORF">HMPREF9225_0828</name>
</gene>
<dbReference type="HOGENOM" id="CLU_3028278_0_0_9"/>
<sequence>MARIGFRAIALASITTRGGFTDLLDQIDDKRKIVVALDNDIFDLGGENGKKGYYK</sequence>
<name>E0NKY9_9FIRM</name>
<dbReference type="Proteomes" id="UP000003280">
    <property type="component" value="Unassembled WGS sequence"/>
</dbReference>
<organism evidence="1 2">
    <name type="scientific">Peptoniphilus duerdenii ATCC BAA-1640</name>
    <dbReference type="NCBI Taxonomy" id="862517"/>
    <lineage>
        <taxon>Bacteria</taxon>
        <taxon>Bacillati</taxon>
        <taxon>Bacillota</taxon>
        <taxon>Tissierellia</taxon>
        <taxon>Tissierellales</taxon>
        <taxon>Peptoniphilaceae</taxon>
        <taxon>Peptoniphilus</taxon>
    </lineage>
</organism>
<reference evidence="1 2" key="1">
    <citation type="submission" date="2010-07" db="EMBL/GenBank/DDBJ databases">
        <authorList>
            <person name="Muzny D."/>
            <person name="Qin X."/>
            <person name="Deng J."/>
            <person name="Jiang H."/>
            <person name="Liu Y."/>
            <person name="Qu J."/>
            <person name="Song X.-Z."/>
            <person name="Zhang L."/>
            <person name="Thornton R."/>
            <person name="Coyle M."/>
            <person name="Francisco L."/>
            <person name="Jackson L."/>
            <person name="Javaid M."/>
            <person name="Korchina V."/>
            <person name="Kovar C."/>
            <person name="Mata R."/>
            <person name="Mathew T."/>
            <person name="Ngo R."/>
            <person name="Nguyen L."/>
            <person name="Nguyen N."/>
            <person name="Okwuonu G."/>
            <person name="Ongeri F."/>
            <person name="Pham C."/>
            <person name="Simmons D."/>
            <person name="Wilczek-Boney K."/>
            <person name="Hale W."/>
            <person name="Jakkamsetti A."/>
            <person name="Pham P."/>
            <person name="Ruth R."/>
            <person name="San Lucas F."/>
            <person name="Warren J."/>
            <person name="Zhang J."/>
            <person name="Zhao Z."/>
            <person name="Zhou C."/>
            <person name="Zhu D."/>
            <person name="Lee S."/>
            <person name="Bess C."/>
            <person name="Blankenburg K."/>
            <person name="Forbes L."/>
            <person name="Fu Q."/>
            <person name="Gubbala S."/>
            <person name="Hirani K."/>
            <person name="Jayaseelan J.C."/>
            <person name="Lara F."/>
            <person name="Munidasa M."/>
            <person name="Palculict T."/>
            <person name="Patil S."/>
            <person name="Pu L.-L."/>
            <person name="Saada N."/>
            <person name="Tang L."/>
            <person name="Weissenberger G."/>
            <person name="Zhu Y."/>
            <person name="Hemphill L."/>
            <person name="Shang Y."/>
            <person name="Youmans B."/>
            <person name="Ayvaz T."/>
            <person name="Ross M."/>
            <person name="Santibanez J."/>
            <person name="Aqrawi P."/>
            <person name="Gross S."/>
            <person name="Joshi V."/>
            <person name="Fowler G."/>
            <person name="Nazareth L."/>
            <person name="Reid J."/>
            <person name="Worley K."/>
            <person name="Petrosino J."/>
            <person name="Highlander S."/>
            <person name="Gibbs R."/>
        </authorList>
    </citation>
    <scope>NUCLEOTIDE SEQUENCE [LARGE SCALE GENOMIC DNA]</scope>
    <source>
        <strain evidence="1 2">ATCC BAA-1640</strain>
    </source>
</reference>
<proteinExistence type="predicted"/>
<dbReference type="AlphaFoldDB" id="E0NKY9"/>
<dbReference type="STRING" id="862517.HMPREF9225_0828"/>
<evidence type="ECO:0000313" key="2">
    <source>
        <dbReference type="Proteomes" id="UP000003280"/>
    </source>
</evidence>
<evidence type="ECO:0000313" key="1">
    <source>
        <dbReference type="EMBL" id="EFM25557.1"/>
    </source>
</evidence>
<accession>E0NKY9</accession>
<keyword evidence="2" id="KW-1185">Reference proteome</keyword>
<comment type="caution">
    <text evidence="1">The sequence shown here is derived from an EMBL/GenBank/DDBJ whole genome shotgun (WGS) entry which is preliminary data.</text>
</comment>
<dbReference type="EMBL" id="AEEH01000032">
    <property type="protein sequence ID" value="EFM25557.1"/>
    <property type="molecule type" value="Genomic_DNA"/>
</dbReference>
<dbReference type="RefSeq" id="WP_008901643.1">
    <property type="nucleotide sequence ID" value="NZ_GL397071.1"/>
</dbReference>